<dbReference type="InterPro" id="IPR018490">
    <property type="entry name" value="cNMP-bd_dom_sf"/>
</dbReference>
<gene>
    <name evidence="2" type="ORF">NEJAP_1562</name>
</gene>
<feature type="domain" description="Cyclic nucleotide-binding" evidence="1">
    <location>
        <begin position="40"/>
        <end position="138"/>
    </location>
</feature>
<evidence type="ECO:0000259" key="1">
    <source>
        <dbReference type="PROSITE" id="PS50042"/>
    </source>
</evidence>
<dbReference type="SUPFAM" id="SSF51206">
    <property type="entry name" value="cAMP-binding domain-like"/>
    <property type="match status" value="1"/>
</dbReference>
<proteinExistence type="predicted"/>
<dbReference type="PROSITE" id="PS50042">
    <property type="entry name" value="CNMP_BINDING_3"/>
    <property type="match status" value="1"/>
</dbReference>
<dbReference type="Gene3D" id="2.60.120.10">
    <property type="entry name" value="Jelly Rolls"/>
    <property type="match status" value="1"/>
</dbReference>
<organism evidence="2 3">
    <name type="scientific">Neptunomonas japonica JAMM 1380</name>
    <dbReference type="NCBI Taxonomy" id="1441457"/>
    <lineage>
        <taxon>Bacteria</taxon>
        <taxon>Pseudomonadati</taxon>
        <taxon>Pseudomonadota</taxon>
        <taxon>Gammaproteobacteria</taxon>
        <taxon>Oceanospirillales</taxon>
        <taxon>Oceanospirillaceae</taxon>
        <taxon>Neptunomonas</taxon>
    </lineage>
</organism>
<evidence type="ECO:0000313" key="2">
    <source>
        <dbReference type="EMBL" id="BBB29514.1"/>
    </source>
</evidence>
<dbReference type="InterPro" id="IPR014710">
    <property type="entry name" value="RmlC-like_jellyroll"/>
</dbReference>
<evidence type="ECO:0000313" key="3">
    <source>
        <dbReference type="Proteomes" id="UP000595332"/>
    </source>
</evidence>
<dbReference type="AlphaFoldDB" id="A0A7R6PBM8"/>
<dbReference type="Proteomes" id="UP000595332">
    <property type="component" value="Chromosome"/>
</dbReference>
<protein>
    <recommendedName>
        <fullName evidence="1">Cyclic nucleotide-binding domain-containing protein</fullName>
    </recommendedName>
</protein>
<keyword evidence="3" id="KW-1185">Reference proteome</keyword>
<dbReference type="KEGG" id="njp:NEJAP_1562"/>
<sequence>MYLPHAMFSIKADLDNKVKSVIGSELLEQYGIEYFRGASTLGALSPDAIHYLLDNGHVFELNKGETLFSYNEPGNSFFVILKGCIQFFKIRENKAKHIRDYQFGQEIGSVAMIGLHNRVGDSVASENCIILQVSCSVFYGLHETLPTDFGILLLNLSREMARRLRESDDKLADHKATDTCEHY</sequence>
<reference evidence="2 3" key="1">
    <citation type="journal article" date="2008" name="Int. J. Syst. Evol. Microbiol.">
        <title>Neptunomonas japonica sp. nov., an Osedax japonicus symbiont-like bacterium isolated from sediment adjacent to sperm whale carcasses off Kagoshima, Japan.</title>
        <authorList>
            <person name="Miyazaki M."/>
            <person name="Nogi Y."/>
            <person name="Fujiwara Y."/>
            <person name="Kawato M."/>
            <person name="Kubokawa K."/>
            <person name="Horikoshi K."/>
        </authorList>
    </citation>
    <scope>NUCLEOTIDE SEQUENCE [LARGE SCALE GENOMIC DNA]</scope>
    <source>
        <strain evidence="2 3">JAMM 1380</strain>
    </source>
</reference>
<name>A0A7R6PBM8_9GAMM</name>
<accession>A0A7R6PBM8</accession>
<dbReference type="SMART" id="SM00100">
    <property type="entry name" value="cNMP"/>
    <property type="match status" value="1"/>
</dbReference>
<dbReference type="Pfam" id="PF00027">
    <property type="entry name" value="cNMP_binding"/>
    <property type="match status" value="1"/>
</dbReference>
<dbReference type="InterPro" id="IPR000595">
    <property type="entry name" value="cNMP-bd_dom"/>
</dbReference>
<dbReference type="CDD" id="cd00038">
    <property type="entry name" value="CAP_ED"/>
    <property type="match status" value="1"/>
</dbReference>
<dbReference type="EMBL" id="AP014546">
    <property type="protein sequence ID" value="BBB29514.1"/>
    <property type="molecule type" value="Genomic_DNA"/>
</dbReference>